<comment type="subcellular location">
    <subcellularLocation>
        <location evidence="1">Cell membrane</location>
        <topology evidence="1">Multi-pass membrane protein</topology>
    </subcellularLocation>
</comment>
<dbReference type="Pfam" id="PF06271">
    <property type="entry name" value="RDD"/>
    <property type="match status" value="1"/>
</dbReference>
<reference evidence="8 9" key="1">
    <citation type="submission" date="2020-07" db="EMBL/GenBank/DDBJ databases">
        <title>Screening of a cold-adapted Planococcus bacterium producing protease in traditional shrimp paste and protease identification by genome sequencing.</title>
        <authorList>
            <person name="Gao R."/>
            <person name="Leng W."/>
            <person name="Chu Q."/>
            <person name="Wu X."/>
            <person name="Liu H."/>
            <person name="Li X."/>
        </authorList>
    </citation>
    <scope>NUCLEOTIDE SEQUENCE [LARGE SCALE GENOMIC DNA]</scope>
    <source>
        <strain evidence="8 9">XJ11</strain>
    </source>
</reference>
<dbReference type="GO" id="GO:0005886">
    <property type="term" value="C:plasma membrane"/>
    <property type="evidence" value="ECO:0007669"/>
    <property type="project" value="UniProtKB-SubCell"/>
</dbReference>
<evidence type="ECO:0000256" key="6">
    <source>
        <dbReference type="SAM" id="Phobius"/>
    </source>
</evidence>
<accession>A0A7D7MFU4</accession>
<evidence type="ECO:0000256" key="5">
    <source>
        <dbReference type="ARBA" id="ARBA00023136"/>
    </source>
</evidence>
<dbReference type="EMBL" id="CP059540">
    <property type="protein sequence ID" value="QMT17087.1"/>
    <property type="molecule type" value="Genomic_DNA"/>
</dbReference>
<protein>
    <submittedName>
        <fullName evidence="8">RDD family protein</fullName>
    </submittedName>
</protein>
<dbReference type="InterPro" id="IPR010432">
    <property type="entry name" value="RDD"/>
</dbReference>
<proteinExistence type="predicted"/>
<keyword evidence="2" id="KW-1003">Cell membrane</keyword>
<evidence type="ECO:0000256" key="4">
    <source>
        <dbReference type="ARBA" id="ARBA00022989"/>
    </source>
</evidence>
<evidence type="ECO:0000256" key="2">
    <source>
        <dbReference type="ARBA" id="ARBA00022475"/>
    </source>
</evidence>
<dbReference type="RefSeq" id="WP_068487317.1">
    <property type="nucleotide sequence ID" value="NZ_CP059540.1"/>
</dbReference>
<keyword evidence="9" id="KW-1185">Reference proteome</keyword>
<dbReference type="PANTHER" id="PTHR36115">
    <property type="entry name" value="PROLINE-RICH ANTIGEN HOMOLOG-RELATED"/>
    <property type="match status" value="1"/>
</dbReference>
<feature type="transmembrane region" description="Helical" evidence="6">
    <location>
        <begin position="46"/>
        <end position="66"/>
    </location>
</feature>
<dbReference type="AlphaFoldDB" id="A0A7D7MFU4"/>
<keyword evidence="5 6" id="KW-0472">Membrane</keyword>
<organism evidence="8 9">
    <name type="scientific">Planococcus maritimus</name>
    <dbReference type="NCBI Taxonomy" id="192421"/>
    <lineage>
        <taxon>Bacteria</taxon>
        <taxon>Bacillati</taxon>
        <taxon>Bacillota</taxon>
        <taxon>Bacilli</taxon>
        <taxon>Bacillales</taxon>
        <taxon>Caryophanaceae</taxon>
        <taxon>Planococcus</taxon>
    </lineage>
</organism>
<feature type="domain" description="RDD" evidence="7">
    <location>
        <begin position="3"/>
        <end position="164"/>
    </location>
</feature>
<keyword evidence="3 6" id="KW-0812">Transmembrane</keyword>
<gene>
    <name evidence="8" type="ORF">H1Q58_14130</name>
</gene>
<feature type="transmembrane region" description="Helical" evidence="6">
    <location>
        <begin position="16"/>
        <end position="34"/>
    </location>
</feature>
<evidence type="ECO:0000313" key="8">
    <source>
        <dbReference type="EMBL" id="QMT17087.1"/>
    </source>
</evidence>
<dbReference type="InterPro" id="IPR051791">
    <property type="entry name" value="Pra-immunoreactive"/>
</dbReference>
<dbReference type="Proteomes" id="UP000514716">
    <property type="component" value="Chromosome"/>
</dbReference>
<feature type="transmembrane region" description="Helical" evidence="6">
    <location>
        <begin position="127"/>
        <end position="151"/>
    </location>
</feature>
<dbReference type="KEGG" id="pdec:H1Q58_14130"/>
<keyword evidence="4 6" id="KW-1133">Transmembrane helix</keyword>
<evidence type="ECO:0000256" key="3">
    <source>
        <dbReference type="ARBA" id="ARBA00022692"/>
    </source>
</evidence>
<evidence type="ECO:0000256" key="1">
    <source>
        <dbReference type="ARBA" id="ARBA00004651"/>
    </source>
</evidence>
<sequence>MAAGVWIRARAFLWDYLWISLYLVLLAVVTVFVIPDIQGLFQGSLAVAQLAGFLLVTVPVSLYFAVFDSKHFNGTFGKRKMAIQVIGRNGKAVGLMRSAVRTSLKFTPWELSHFLVYRLAGNGAESVSLILMLVGASIYGLLFLYVLSVFLSKDKRALYDWLSGTKVIRKE</sequence>
<evidence type="ECO:0000313" key="9">
    <source>
        <dbReference type="Proteomes" id="UP000514716"/>
    </source>
</evidence>
<evidence type="ECO:0000259" key="7">
    <source>
        <dbReference type="Pfam" id="PF06271"/>
    </source>
</evidence>
<name>A0A7D7MFU4_PLAMR</name>